<evidence type="ECO:0000313" key="2">
    <source>
        <dbReference type="EMBL" id="CCO66897.1"/>
    </source>
</evidence>
<proteinExistence type="predicted"/>
<dbReference type="EMBL" id="FO082270">
    <property type="protein sequence ID" value="CCO66897.1"/>
    <property type="molecule type" value="Genomic_DNA"/>
</dbReference>
<evidence type="ECO:0000256" key="1">
    <source>
        <dbReference type="SAM" id="Coils"/>
    </source>
</evidence>
<sequence>MHHARCTCKSCTSVRNDSILRFDKKLNDETSEAFASQILCDVRELMVDDEQDEEEEALKKRIKNEKREEEETAERVLVSNTSATNAASSITLREMSALLSPIHRELIELRSEVTKLKSDIETLRRNKEEKVSHEQVSKIEHKFFPLSVSPITYDSFKISSLGTSSVEENGEITLLSEVDRMLSGVRRQCA</sequence>
<gene>
    <name evidence="2" type="ORF">Bathy09g01960</name>
</gene>
<dbReference type="KEGG" id="bpg:Bathy09g01960"/>
<protein>
    <submittedName>
        <fullName evidence="2">Uncharacterized protein</fullName>
    </submittedName>
</protein>
<name>K8F4E3_9CHLO</name>
<dbReference type="RefSeq" id="XP_007511337.1">
    <property type="nucleotide sequence ID" value="XM_007511275.1"/>
</dbReference>
<organism evidence="2 3">
    <name type="scientific">Bathycoccus prasinos</name>
    <dbReference type="NCBI Taxonomy" id="41875"/>
    <lineage>
        <taxon>Eukaryota</taxon>
        <taxon>Viridiplantae</taxon>
        <taxon>Chlorophyta</taxon>
        <taxon>Mamiellophyceae</taxon>
        <taxon>Mamiellales</taxon>
        <taxon>Bathycoccaceae</taxon>
        <taxon>Bathycoccus</taxon>
    </lineage>
</organism>
<accession>K8F4E3</accession>
<dbReference type="Proteomes" id="UP000198341">
    <property type="component" value="Chromosome 9"/>
</dbReference>
<feature type="coiled-coil region" evidence="1">
    <location>
        <begin position="48"/>
        <end position="75"/>
    </location>
</feature>
<dbReference type="GeneID" id="19013703"/>
<evidence type="ECO:0000313" key="3">
    <source>
        <dbReference type="Proteomes" id="UP000198341"/>
    </source>
</evidence>
<dbReference type="AlphaFoldDB" id="K8F4E3"/>
<keyword evidence="1" id="KW-0175">Coiled coil</keyword>
<keyword evidence="3" id="KW-1185">Reference proteome</keyword>
<reference evidence="2 3" key="1">
    <citation type="submission" date="2011-10" db="EMBL/GenBank/DDBJ databases">
        <authorList>
            <person name="Genoscope - CEA"/>
        </authorList>
    </citation>
    <scope>NUCLEOTIDE SEQUENCE [LARGE SCALE GENOMIC DNA]</scope>
    <source>
        <strain evidence="2 3">RCC 1105</strain>
    </source>
</reference>